<protein>
    <recommendedName>
        <fullName evidence="4">Capsule polysaccharide biosynthesis protein</fullName>
    </recommendedName>
</protein>
<dbReference type="Proteomes" id="UP000054321">
    <property type="component" value="Unassembled WGS sequence"/>
</dbReference>
<comment type="similarity">
    <text evidence="1">Belongs to the lcsJ thioesterase family.</text>
</comment>
<dbReference type="PANTHER" id="PTHR12475:SF4">
    <property type="entry name" value="PROTEIN THEM6"/>
    <property type="match status" value="1"/>
</dbReference>
<name>A0A0C3HTX8_OIDMZ</name>
<dbReference type="InterPro" id="IPR029069">
    <property type="entry name" value="HotDog_dom_sf"/>
</dbReference>
<dbReference type="Pfam" id="PF13279">
    <property type="entry name" value="4HBT_2"/>
    <property type="match status" value="1"/>
</dbReference>
<proteinExistence type="inferred from homology"/>
<keyword evidence="3" id="KW-1185">Reference proteome</keyword>
<accession>A0A0C3HTX8</accession>
<sequence length="359" mass="40180">MASAVRLPLKSIIFASSIILAAGASRLQYRDLLLRTFTGPGSYSRTAVIVLLLINIKNWPFVWSIRVYNAILGHCVLNKRIIPTEIAPSTIFLPTITTSYSPFTECDYNLHKSNSTYFTDLDVSRSHLVCCLLQPAITKLQYNRLTKLIQDKNGKPVQARFNIMLGSVECTFKREIGMYQGYEMWSRLLCWDRKWLYVVTHFVKKGAVRPRSYILSNGSWFGGKGYKLEGDGRAGSDELDEKAIFASAISKYVVKLGRLTVRPEVMLENSGFLPEKPGGWATVNEESGDSTPETLDAELEDGAAAANDTSSTEWDWKRIVAENLRGMKFAEHLAALDGLHHEFSGSRASALGRYTDFPV</sequence>
<evidence type="ECO:0000313" key="2">
    <source>
        <dbReference type="EMBL" id="KIN06475.1"/>
    </source>
</evidence>
<reference evidence="2 3" key="1">
    <citation type="submission" date="2014-04" db="EMBL/GenBank/DDBJ databases">
        <authorList>
            <consortium name="DOE Joint Genome Institute"/>
            <person name="Kuo A."/>
            <person name="Martino E."/>
            <person name="Perotto S."/>
            <person name="Kohler A."/>
            <person name="Nagy L.G."/>
            <person name="Floudas D."/>
            <person name="Copeland A."/>
            <person name="Barry K.W."/>
            <person name="Cichocki N."/>
            <person name="Veneault-Fourrey C."/>
            <person name="LaButti K."/>
            <person name="Lindquist E.A."/>
            <person name="Lipzen A."/>
            <person name="Lundell T."/>
            <person name="Morin E."/>
            <person name="Murat C."/>
            <person name="Sun H."/>
            <person name="Tunlid A."/>
            <person name="Henrissat B."/>
            <person name="Grigoriev I.V."/>
            <person name="Hibbett D.S."/>
            <person name="Martin F."/>
            <person name="Nordberg H.P."/>
            <person name="Cantor M.N."/>
            <person name="Hua S.X."/>
        </authorList>
    </citation>
    <scope>NUCLEOTIDE SEQUENCE [LARGE SCALE GENOMIC DNA]</scope>
    <source>
        <strain evidence="2 3">Zn</strain>
    </source>
</reference>
<dbReference type="AlphaFoldDB" id="A0A0C3HTX8"/>
<evidence type="ECO:0008006" key="4">
    <source>
        <dbReference type="Google" id="ProtNLM"/>
    </source>
</evidence>
<gene>
    <name evidence="2" type="ORF">OIDMADRAFT_176537</name>
</gene>
<evidence type="ECO:0000256" key="1">
    <source>
        <dbReference type="ARBA" id="ARBA00038476"/>
    </source>
</evidence>
<organism evidence="2 3">
    <name type="scientific">Oidiodendron maius (strain Zn)</name>
    <dbReference type="NCBI Taxonomy" id="913774"/>
    <lineage>
        <taxon>Eukaryota</taxon>
        <taxon>Fungi</taxon>
        <taxon>Dikarya</taxon>
        <taxon>Ascomycota</taxon>
        <taxon>Pezizomycotina</taxon>
        <taxon>Leotiomycetes</taxon>
        <taxon>Leotiomycetes incertae sedis</taxon>
        <taxon>Myxotrichaceae</taxon>
        <taxon>Oidiodendron</taxon>
    </lineage>
</organism>
<dbReference type="InterPro" id="IPR051490">
    <property type="entry name" value="THEM6_lcsJ_thioesterase"/>
</dbReference>
<dbReference type="HOGENOM" id="CLU_040660_2_0_1"/>
<evidence type="ECO:0000313" key="3">
    <source>
        <dbReference type="Proteomes" id="UP000054321"/>
    </source>
</evidence>
<reference evidence="3" key="2">
    <citation type="submission" date="2015-01" db="EMBL/GenBank/DDBJ databases">
        <title>Evolutionary Origins and Diversification of the Mycorrhizal Mutualists.</title>
        <authorList>
            <consortium name="DOE Joint Genome Institute"/>
            <consortium name="Mycorrhizal Genomics Consortium"/>
            <person name="Kohler A."/>
            <person name="Kuo A."/>
            <person name="Nagy L.G."/>
            <person name="Floudas D."/>
            <person name="Copeland A."/>
            <person name="Barry K.W."/>
            <person name="Cichocki N."/>
            <person name="Veneault-Fourrey C."/>
            <person name="LaButti K."/>
            <person name="Lindquist E.A."/>
            <person name="Lipzen A."/>
            <person name="Lundell T."/>
            <person name="Morin E."/>
            <person name="Murat C."/>
            <person name="Riley R."/>
            <person name="Ohm R."/>
            <person name="Sun H."/>
            <person name="Tunlid A."/>
            <person name="Henrissat B."/>
            <person name="Grigoriev I.V."/>
            <person name="Hibbett D.S."/>
            <person name="Martin F."/>
        </authorList>
    </citation>
    <scope>NUCLEOTIDE SEQUENCE [LARGE SCALE GENOMIC DNA]</scope>
    <source>
        <strain evidence="3">Zn</strain>
    </source>
</reference>
<dbReference type="InParanoid" id="A0A0C3HTX8"/>
<dbReference type="FunCoup" id="A0A0C3HTX8">
    <property type="interactions" value="29"/>
</dbReference>
<dbReference type="OrthoDB" id="265761at2759"/>
<dbReference type="PANTHER" id="PTHR12475">
    <property type="match status" value="1"/>
</dbReference>
<dbReference type="SUPFAM" id="SSF54637">
    <property type="entry name" value="Thioesterase/thiol ester dehydrase-isomerase"/>
    <property type="match status" value="1"/>
</dbReference>
<dbReference type="EMBL" id="KN832871">
    <property type="protein sequence ID" value="KIN06475.1"/>
    <property type="molecule type" value="Genomic_DNA"/>
</dbReference>